<dbReference type="Proteomes" id="UP000533905">
    <property type="component" value="Unassembled WGS sequence"/>
</dbReference>
<gene>
    <name evidence="1" type="ORF">HGB41_07000</name>
</gene>
<organism evidence="1 2">
    <name type="scientific">Telluria aromaticivorans</name>
    <dbReference type="NCBI Taxonomy" id="2725995"/>
    <lineage>
        <taxon>Bacteria</taxon>
        <taxon>Pseudomonadati</taxon>
        <taxon>Pseudomonadota</taxon>
        <taxon>Betaproteobacteria</taxon>
        <taxon>Burkholderiales</taxon>
        <taxon>Oxalobacteraceae</taxon>
        <taxon>Telluria group</taxon>
        <taxon>Telluria</taxon>
    </lineage>
</organism>
<accession>A0A7Y2NZ73</accession>
<comment type="caution">
    <text evidence="1">The sequence shown here is derived from an EMBL/GenBank/DDBJ whole genome shotgun (WGS) entry which is preliminary data.</text>
</comment>
<reference evidence="1 2" key="1">
    <citation type="submission" date="2020-04" db="EMBL/GenBank/DDBJ databases">
        <title>Massilia sp. nov., a cold adapted bacteria isolated from Arctic soil.</title>
        <authorList>
            <person name="Son J."/>
            <person name="Ka J.-O."/>
        </authorList>
    </citation>
    <scope>NUCLEOTIDE SEQUENCE [LARGE SCALE GENOMIC DNA]</scope>
    <source>
        <strain evidence="1 2">ML15P13</strain>
    </source>
</reference>
<protein>
    <submittedName>
        <fullName evidence="1">Plasmid related protein</fullName>
    </submittedName>
</protein>
<name>A0A7Y2NZ73_9BURK</name>
<keyword evidence="2" id="KW-1185">Reference proteome</keyword>
<proteinExistence type="predicted"/>
<evidence type="ECO:0000313" key="2">
    <source>
        <dbReference type="Proteomes" id="UP000533905"/>
    </source>
</evidence>
<evidence type="ECO:0000313" key="1">
    <source>
        <dbReference type="EMBL" id="NNG22749.1"/>
    </source>
</evidence>
<sequence>MAEDIRADQAAIHDGGQMLSSYRIAPTVPLWLINEANRASTTILLPDKY</sequence>
<dbReference type="RefSeq" id="WP_171082573.1">
    <property type="nucleotide sequence ID" value="NZ_JABAIV010000002.1"/>
</dbReference>
<dbReference type="AlphaFoldDB" id="A0A7Y2NZ73"/>
<dbReference type="EMBL" id="JABAIV010000002">
    <property type="protein sequence ID" value="NNG22749.1"/>
    <property type="molecule type" value="Genomic_DNA"/>
</dbReference>